<accession>A0A1I4HWN4</accession>
<dbReference type="EMBL" id="FOTS01000005">
    <property type="protein sequence ID" value="SFL46612.1"/>
    <property type="molecule type" value="Genomic_DNA"/>
</dbReference>
<keyword evidence="1" id="KW-1133">Transmembrane helix</keyword>
<proteinExistence type="predicted"/>
<gene>
    <name evidence="2" type="ORF">SAMN04490355_1005109</name>
</gene>
<feature type="transmembrane region" description="Helical" evidence="1">
    <location>
        <begin position="6"/>
        <end position="25"/>
    </location>
</feature>
<evidence type="ECO:0000256" key="1">
    <source>
        <dbReference type="SAM" id="Phobius"/>
    </source>
</evidence>
<dbReference type="OrthoDB" id="1681929at2"/>
<protein>
    <submittedName>
        <fullName evidence="2">Uncharacterized protein</fullName>
    </submittedName>
</protein>
<keyword evidence="1" id="KW-0812">Transmembrane</keyword>
<reference evidence="3" key="1">
    <citation type="submission" date="2016-10" db="EMBL/GenBank/DDBJ databases">
        <authorList>
            <person name="Varghese N."/>
            <person name="Submissions S."/>
        </authorList>
    </citation>
    <scope>NUCLEOTIDE SEQUENCE [LARGE SCALE GENOMIC DNA]</scope>
    <source>
        <strain evidence="3">DSM 13327</strain>
    </source>
</reference>
<organism evidence="2 3">
    <name type="scientific">Pelosinus propionicus DSM 13327</name>
    <dbReference type="NCBI Taxonomy" id="1123291"/>
    <lineage>
        <taxon>Bacteria</taxon>
        <taxon>Bacillati</taxon>
        <taxon>Bacillota</taxon>
        <taxon>Negativicutes</taxon>
        <taxon>Selenomonadales</taxon>
        <taxon>Sporomusaceae</taxon>
        <taxon>Pelosinus</taxon>
    </lineage>
</organism>
<name>A0A1I4HWN4_9FIRM</name>
<dbReference type="RefSeq" id="WP_090933177.1">
    <property type="nucleotide sequence ID" value="NZ_FOTS01000005.1"/>
</dbReference>
<sequence>MPIEGFIMGTLGFAVMGAILYIWGYRKSRSTPRRLHAQMGQAIEARIQTLLASQSHGATLKEIAKSISDLSVGGQLQGYKLQVEDARAATDAVLRHMISRGLVVKHDQGKTPKYLLTTMER</sequence>
<keyword evidence="1" id="KW-0472">Membrane</keyword>
<evidence type="ECO:0000313" key="2">
    <source>
        <dbReference type="EMBL" id="SFL46612.1"/>
    </source>
</evidence>
<evidence type="ECO:0000313" key="3">
    <source>
        <dbReference type="Proteomes" id="UP000199520"/>
    </source>
</evidence>
<keyword evidence="3" id="KW-1185">Reference proteome</keyword>
<dbReference type="STRING" id="1123291.SAMN04490355_1005109"/>
<dbReference type="AlphaFoldDB" id="A0A1I4HWN4"/>
<dbReference type="Proteomes" id="UP000199520">
    <property type="component" value="Unassembled WGS sequence"/>
</dbReference>